<dbReference type="Pfam" id="PF00482">
    <property type="entry name" value="T2SSF"/>
    <property type="match status" value="2"/>
</dbReference>
<keyword evidence="6 7" id="KW-0472">Membrane</keyword>
<evidence type="ECO:0000256" key="2">
    <source>
        <dbReference type="ARBA" id="ARBA00005745"/>
    </source>
</evidence>
<gene>
    <name evidence="9" type="ORF">FD32_GL000514</name>
</gene>
<evidence type="ECO:0000256" key="4">
    <source>
        <dbReference type="ARBA" id="ARBA00022692"/>
    </source>
</evidence>
<dbReference type="PRINTS" id="PR00812">
    <property type="entry name" value="BCTERIALGSPF"/>
</dbReference>
<evidence type="ECO:0000256" key="7">
    <source>
        <dbReference type="SAM" id="Phobius"/>
    </source>
</evidence>
<accession>A0A0R1XFF9</accession>
<dbReference type="NCBIfam" id="NF041012">
    <property type="entry name" value="T4P_ComGB"/>
    <property type="match status" value="1"/>
</dbReference>
<keyword evidence="4 7" id="KW-0812">Transmembrane</keyword>
<name>A0A0R1XFF9_9LACO</name>
<organism evidence="9 10">
    <name type="scientific">Limosilactobacillus panis DSM 6035</name>
    <dbReference type="NCBI Taxonomy" id="1423782"/>
    <lineage>
        <taxon>Bacteria</taxon>
        <taxon>Bacillati</taxon>
        <taxon>Bacillota</taxon>
        <taxon>Bacilli</taxon>
        <taxon>Lactobacillales</taxon>
        <taxon>Lactobacillaceae</taxon>
        <taxon>Limosilactobacillus</taxon>
    </lineage>
</organism>
<dbReference type="InterPro" id="IPR018076">
    <property type="entry name" value="T2SS_GspF_dom"/>
</dbReference>
<evidence type="ECO:0000256" key="5">
    <source>
        <dbReference type="ARBA" id="ARBA00022989"/>
    </source>
</evidence>
<feature type="domain" description="Type II secretion system protein GspF" evidence="8">
    <location>
        <begin position="192"/>
        <end position="312"/>
    </location>
</feature>
<comment type="similarity">
    <text evidence="2">Belongs to the GSP F family.</text>
</comment>
<feature type="transmembrane region" description="Helical" evidence="7">
    <location>
        <begin position="93"/>
        <end position="117"/>
    </location>
</feature>
<evidence type="ECO:0000256" key="6">
    <source>
        <dbReference type="ARBA" id="ARBA00023136"/>
    </source>
</evidence>
<proteinExistence type="inferred from homology"/>
<feature type="transmembrane region" description="Helical" evidence="7">
    <location>
        <begin position="293"/>
        <end position="314"/>
    </location>
</feature>
<dbReference type="InterPro" id="IPR042094">
    <property type="entry name" value="T2SS_GspF_sf"/>
</dbReference>
<dbReference type="PANTHER" id="PTHR30012:SF0">
    <property type="entry name" value="TYPE II SECRETION SYSTEM PROTEIN F-RELATED"/>
    <property type="match status" value="1"/>
</dbReference>
<dbReference type="STRING" id="1423782.FD32_GL000514"/>
<reference evidence="9 10" key="1">
    <citation type="journal article" date="2015" name="Genome Announc.">
        <title>Expanding the biotechnology potential of lactobacilli through comparative genomics of 213 strains and associated genera.</title>
        <authorList>
            <person name="Sun Z."/>
            <person name="Harris H.M."/>
            <person name="McCann A."/>
            <person name="Guo C."/>
            <person name="Argimon S."/>
            <person name="Zhang W."/>
            <person name="Yang X."/>
            <person name="Jeffery I.B."/>
            <person name="Cooney J.C."/>
            <person name="Kagawa T.F."/>
            <person name="Liu W."/>
            <person name="Song Y."/>
            <person name="Salvetti E."/>
            <person name="Wrobel A."/>
            <person name="Rasinkangas P."/>
            <person name="Parkhill J."/>
            <person name="Rea M.C."/>
            <person name="O'Sullivan O."/>
            <person name="Ritari J."/>
            <person name="Douillard F.P."/>
            <person name="Paul Ross R."/>
            <person name="Yang R."/>
            <person name="Briner A.E."/>
            <person name="Felis G.E."/>
            <person name="de Vos W.M."/>
            <person name="Barrangou R."/>
            <person name="Klaenhammer T.R."/>
            <person name="Caufield P.W."/>
            <person name="Cui Y."/>
            <person name="Zhang H."/>
            <person name="O'Toole P.W."/>
        </authorList>
    </citation>
    <scope>NUCLEOTIDE SEQUENCE [LARGE SCALE GENOMIC DNA]</scope>
    <source>
        <strain evidence="9 10">DSM 6035</strain>
    </source>
</reference>
<evidence type="ECO:0000313" key="10">
    <source>
        <dbReference type="Proteomes" id="UP000051412"/>
    </source>
</evidence>
<keyword evidence="3" id="KW-1003">Cell membrane</keyword>
<dbReference type="Gene3D" id="1.20.81.30">
    <property type="entry name" value="Type II secretion system (T2SS), domain F"/>
    <property type="match status" value="1"/>
</dbReference>
<feature type="transmembrane region" description="Helical" evidence="7">
    <location>
        <begin position="137"/>
        <end position="163"/>
    </location>
</feature>
<evidence type="ECO:0000313" key="9">
    <source>
        <dbReference type="EMBL" id="KRM26182.1"/>
    </source>
</evidence>
<keyword evidence="10" id="KW-1185">Reference proteome</keyword>
<dbReference type="PATRIC" id="fig|1423782.4.peg.527"/>
<dbReference type="EMBL" id="AZGM01000093">
    <property type="protein sequence ID" value="KRM26182.1"/>
    <property type="molecule type" value="Genomic_DNA"/>
</dbReference>
<keyword evidence="5 7" id="KW-1133">Transmembrane helix</keyword>
<evidence type="ECO:0000256" key="1">
    <source>
        <dbReference type="ARBA" id="ARBA00004651"/>
    </source>
</evidence>
<evidence type="ECO:0000256" key="3">
    <source>
        <dbReference type="ARBA" id="ARBA00022475"/>
    </source>
</evidence>
<dbReference type="GO" id="GO:0005886">
    <property type="term" value="C:plasma membrane"/>
    <property type="evidence" value="ECO:0007669"/>
    <property type="project" value="UniProtKB-SubCell"/>
</dbReference>
<dbReference type="Proteomes" id="UP000051412">
    <property type="component" value="Unassembled WGS sequence"/>
</dbReference>
<dbReference type="PANTHER" id="PTHR30012">
    <property type="entry name" value="GENERAL SECRETION PATHWAY PROTEIN"/>
    <property type="match status" value="1"/>
</dbReference>
<protein>
    <recommendedName>
        <fullName evidence="8">Type II secretion system protein GspF domain-containing protein</fullName>
    </recommendedName>
</protein>
<dbReference type="InterPro" id="IPR003004">
    <property type="entry name" value="GspF/PilC"/>
</dbReference>
<comment type="caution">
    <text evidence="9">The sequence shown here is derived from an EMBL/GenBank/DDBJ whole genome shotgun (WGS) entry which is preliminary data.</text>
</comment>
<evidence type="ECO:0000259" key="8">
    <source>
        <dbReference type="Pfam" id="PF00482"/>
    </source>
</evidence>
<comment type="subcellular location">
    <subcellularLocation>
        <location evidence="1">Cell membrane</location>
        <topology evidence="1">Multi-pass membrane protein</topology>
    </subcellularLocation>
</comment>
<dbReference type="AlphaFoldDB" id="A0A0R1XFF9"/>
<feature type="transmembrane region" description="Helical" evidence="7">
    <location>
        <begin position="184"/>
        <end position="202"/>
    </location>
</feature>
<feature type="domain" description="Type II secretion system protein GspF" evidence="8">
    <location>
        <begin position="2"/>
        <end position="117"/>
    </location>
</feature>
<sequence>MLLSDLLRVGFSLQRAVDFTTTTMAKEAGVLSKVRTNLLAGNTFANSVRPFIKVDLYYQLLLAEKHGDLVEVLAETGQLLVTRQRQVQKLRQLLQYPLILLCLLGVMMVGLATFVFPQLASWQASNGRQQVPQFLPYLKWTLVFGSLIFSAGGICKLITWRHLTKLQQVQRLCRLPLVGECYRLYYAYYITSALAVLLRAGMSLKEMMTTIEKFSDRTMLYQLGAEVQNNLAAGGQLDNFIKRTIFLPDELMIFISKGATPKELGKDLTAFSQIQFKHLLARLEQLFSLVQPVIFIVIAAVIVGLYLSILLPIYHSLQGVY</sequence>
<dbReference type="InterPro" id="IPR047692">
    <property type="entry name" value="T4P_ComGB"/>
</dbReference>